<dbReference type="EMBL" id="JAAGWH010000051">
    <property type="protein sequence ID" value="NEK95885.1"/>
    <property type="molecule type" value="Genomic_DNA"/>
</dbReference>
<protein>
    <recommendedName>
        <fullName evidence="5">PE domain-containing protein</fullName>
    </recommendedName>
</protein>
<evidence type="ECO:0000313" key="3">
    <source>
        <dbReference type="Proteomes" id="UP000468828"/>
    </source>
</evidence>
<dbReference type="AlphaFoldDB" id="A0A6P0HC75"/>
<comment type="caution">
    <text evidence="2">The sequence shown here is derived from an EMBL/GenBank/DDBJ whole genome shotgun (WGS) entry which is preliminary data.</text>
</comment>
<proteinExistence type="predicted"/>
<dbReference type="Proteomes" id="UP000468828">
    <property type="component" value="Unassembled WGS sequence"/>
</dbReference>
<reference evidence="2 4" key="2">
    <citation type="submission" date="2020-02" db="EMBL/GenBank/DDBJ databases">
        <title>The WGS of Modestobacter muralis DSM 100205.</title>
        <authorList>
            <person name="Jiang Z."/>
        </authorList>
    </citation>
    <scope>NUCLEOTIDE SEQUENCE [LARGE SCALE GENOMIC DNA]</scope>
    <source>
        <strain evidence="2 4">DSM 100205</strain>
    </source>
</reference>
<accession>A0A6P0HC75</accession>
<name>A0A6P0HC75_9ACTN</name>
<keyword evidence="3" id="KW-1185">Reference proteome</keyword>
<dbReference type="RefSeq" id="WP_163612582.1">
    <property type="nucleotide sequence ID" value="NZ_JAAGWB010000053.1"/>
</dbReference>
<dbReference type="Proteomes" id="UP000471152">
    <property type="component" value="Unassembled WGS sequence"/>
</dbReference>
<gene>
    <name evidence="2" type="ORF">G3R41_17845</name>
    <name evidence="1" type="ORF">GCU67_17195</name>
</gene>
<sequence length="93" mass="8764">MAIEVLPEQLHALAAVLDGASVRAAQAGTAVDPAAVGGPLGAAVTGFAETVSTAGGALAGELSWLGGAVAATADSWLHLDGSLLPAHGAGVPA</sequence>
<organism evidence="2 4">
    <name type="scientific">Modestobacter muralis</name>
    <dbReference type="NCBI Taxonomy" id="1608614"/>
    <lineage>
        <taxon>Bacteria</taxon>
        <taxon>Bacillati</taxon>
        <taxon>Actinomycetota</taxon>
        <taxon>Actinomycetes</taxon>
        <taxon>Geodermatophilales</taxon>
        <taxon>Geodermatophilaceae</taxon>
        <taxon>Modestobacter</taxon>
    </lineage>
</organism>
<evidence type="ECO:0000313" key="2">
    <source>
        <dbReference type="EMBL" id="NEN52773.1"/>
    </source>
</evidence>
<reference evidence="1 3" key="1">
    <citation type="submission" date="2020-01" db="EMBL/GenBank/DDBJ databases">
        <title>the WGS Modestobacter muralis CPCC 204518.</title>
        <authorList>
            <person name="Jiang Z."/>
        </authorList>
    </citation>
    <scope>NUCLEOTIDE SEQUENCE [LARGE SCALE GENOMIC DNA]</scope>
    <source>
        <strain evidence="1 3">DSM 100205</strain>
    </source>
</reference>
<evidence type="ECO:0000313" key="1">
    <source>
        <dbReference type="EMBL" id="NEK95885.1"/>
    </source>
</evidence>
<evidence type="ECO:0008006" key="5">
    <source>
        <dbReference type="Google" id="ProtNLM"/>
    </source>
</evidence>
<dbReference type="EMBL" id="JAAGWB010000053">
    <property type="protein sequence ID" value="NEN52773.1"/>
    <property type="molecule type" value="Genomic_DNA"/>
</dbReference>
<evidence type="ECO:0000313" key="4">
    <source>
        <dbReference type="Proteomes" id="UP000471152"/>
    </source>
</evidence>